<evidence type="ECO:0000313" key="2">
    <source>
        <dbReference type="Proteomes" id="UP000195043"/>
    </source>
</evidence>
<protein>
    <submittedName>
        <fullName evidence="1">Uncharacterized protein</fullName>
    </submittedName>
</protein>
<keyword evidence="2" id="KW-1185">Reference proteome</keyword>
<reference evidence="1 2" key="1">
    <citation type="submission" date="2017-05" db="EMBL/GenBank/DDBJ databases">
        <title>The Genome Sequence of Enterococcus sp. 8G7_MSG3316.</title>
        <authorList>
            <consortium name="The Broad Institute Genomics Platform"/>
            <consortium name="The Broad Institute Genomic Center for Infectious Diseases"/>
            <person name="Earl A."/>
            <person name="Manson A."/>
            <person name="Schwartman J."/>
            <person name="Gilmore M."/>
            <person name="Abouelleil A."/>
            <person name="Cao P."/>
            <person name="Chapman S."/>
            <person name="Cusick C."/>
            <person name="Shea T."/>
            <person name="Young S."/>
            <person name="Neafsey D."/>
            <person name="Nusbaum C."/>
            <person name="Birren B."/>
        </authorList>
    </citation>
    <scope>NUCLEOTIDE SEQUENCE [LARGE SCALE GENOMIC DNA]</scope>
    <source>
        <strain evidence="1 2">8G7_MSG3316</strain>
    </source>
</reference>
<accession>A0A242AA17</accession>
<gene>
    <name evidence="1" type="ORF">A5886_002998</name>
</gene>
<dbReference type="STRING" id="1834191.A5886_002998"/>
<sequence>MKKSISVLISILLIGSIIFYAYSNYINGHIVGFIQDDDSSLQFNEVMYYSVYNAEHIDEGDFLGYLTNGRNRIEVFDSKEKLYQVTDEEPMDYLLYTLHAEMELIRVLHVANHVKTIPITFFDQLPYESIDDITYHGQSFHQYLAVEENITQQLRILDEDATLVYYAVESIPSHQWLVVYNKEANTYHAFFTEFNQLDAVPAAIYVYHQPDTL</sequence>
<name>A0A242AA17_9ENTE</name>
<comment type="caution">
    <text evidence="1">The sequence shown here is derived from an EMBL/GenBank/DDBJ whole genome shotgun (WGS) entry which is preliminary data.</text>
</comment>
<organism evidence="1 2">
    <name type="scientific">Candidatus Enterococcus testudinis</name>
    <dbReference type="NCBI Taxonomy" id="1834191"/>
    <lineage>
        <taxon>Bacteria</taxon>
        <taxon>Bacillati</taxon>
        <taxon>Bacillota</taxon>
        <taxon>Bacilli</taxon>
        <taxon>Lactobacillales</taxon>
        <taxon>Enterococcaceae</taxon>
        <taxon>Enterococcus</taxon>
    </lineage>
</organism>
<proteinExistence type="predicted"/>
<dbReference type="Proteomes" id="UP000195043">
    <property type="component" value="Unassembled WGS sequence"/>
</dbReference>
<dbReference type="EMBL" id="NGKU01000001">
    <property type="protein sequence ID" value="OTN77897.1"/>
    <property type="molecule type" value="Genomic_DNA"/>
</dbReference>
<dbReference type="AlphaFoldDB" id="A0A242AA17"/>
<evidence type="ECO:0000313" key="1">
    <source>
        <dbReference type="EMBL" id="OTN77897.1"/>
    </source>
</evidence>
<dbReference type="OrthoDB" id="9821265at2"/>
<dbReference type="RefSeq" id="WP_086275852.1">
    <property type="nucleotide sequence ID" value="NZ_NGKU01000001.1"/>
</dbReference>